<dbReference type="Gene3D" id="3.20.20.140">
    <property type="entry name" value="Metal-dependent hydrolases"/>
    <property type="match status" value="1"/>
</dbReference>
<dbReference type="AlphaFoldDB" id="A0A857JF83"/>
<dbReference type="KEGG" id="pmes:FX988_00110"/>
<accession>A0A857JF83</accession>
<evidence type="ECO:0000259" key="2">
    <source>
        <dbReference type="Pfam" id="PF04909"/>
    </source>
</evidence>
<dbReference type="Pfam" id="PF04909">
    <property type="entry name" value="Amidohydro_2"/>
    <property type="match status" value="1"/>
</dbReference>
<keyword evidence="4" id="KW-1185">Reference proteome</keyword>
<feature type="domain" description="Amidohydrolase-related" evidence="2">
    <location>
        <begin position="4"/>
        <end position="267"/>
    </location>
</feature>
<dbReference type="Proteomes" id="UP000464524">
    <property type="component" value="Chromosome"/>
</dbReference>
<gene>
    <name evidence="3" type="ORF">FX988_00110</name>
</gene>
<organism evidence="3 4">
    <name type="scientific">Paraglaciecola mesophila</name>
    <dbReference type="NCBI Taxonomy" id="197222"/>
    <lineage>
        <taxon>Bacteria</taxon>
        <taxon>Pseudomonadati</taxon>
        <taxon>Pseudomonadota</taxon>
        <taxon>Gammaproteobacteria</taxon>
        <taxon>Alteromonadales</taxon>
        <taxon>Alteromonadaceae</taxon>
        <taxon>Paraglaciecola</taxon>
    </lineage>
</organism>
<dbReference type="InterPro" id="IPR032466">
    <property type="entry name" value="Metal_Hydrolase"/>
</dbReference>
<dbReference type="PANTHER" id="PTHR43569">
    <property type="entry name" value="AMIDOHYDROLASE"/>
    <property type="match status" value="1"/>
</dbReference>
<sequence length="299" mass="34167">MDIIDPHVHLFNLSDGHYGWLKPENPPHWPDKHTIYRDVGQSELLPPAGLNLAGFVHIEAGFDNAEPWRELDWLERHCTLPFKSVAGGDLTREDFPTVLTELRRRTSLVGVRHILDEDALRLLTNPIFQKNLALLAKHNLSFDAQFSLTDTSATHALCKVLEDIPSLRVIINHGGWPPLESNTSNWQQAFAHWRRSLSALMPYSNVAIKLSGWEMQHRGYTPTDVQATVMACVHMLDERRVMLASNFPLNTFSCSYTELWQGYDRLLTTTLKQDNSVSTQTLSLMCLLLFKNSATWYQF</sequence>
<reference evidence="3 4" key="1">
    <citation type="submission" date="2019-12" db="EMBL/GenBank/DDBJ databases">
        <title>Genome sequencing and assembly of endphytes of Porphyra tenera.</title>
        <authorList>
            <person name="Park J.M."/>
            <person name="Shin R."/>
            <person name="Jo S.H."/>
        </authorList>
    </citation>
    <scope>NUCLEOTIDE SEQUENCE [LARGE SCALE GENOMIC DNA]</scope>
    <source>
        <strain evidence="3 4">GPM4</strain>
    </source>
</reference>
<dbReference type="InterPro" id="IPR006680">
    <property type="entry name" value="Amidohydro-rel"/>
</dbReference>
<dbReference type="PANTHER" id="PTHR43569:SF2">
    <property type="entry name" value="AMIDOHYDROLASE-RELATED DOMAIN-CONTAINING PROTEIN"/>
    <property type="match status" value="1"/>
</dbReference>
<dbReference type="EMBL" id="CP047656">
    <property type="protein sequence ID" value="QHJ09902.1"/>
    <property type="molecule type" value="Genomic_DNA"/>
</dbReference>
<evidence type="ECO:0000256" key="1">
    <source>
        <dbReference type="ARBA" id="ARBA00038310"/>
    </source>
</evidence>
<comment type="similarity">
    <text evidence="1">Belongs to the metallo-dependent hydrolases superfamily.</text>
</comment>
<dbReference type="RefSeq" id="WP_160177848.1">
    <property type="nucleotide sequence ID" value="NZ_CP047656.1"/>
</dbReference>
<evidence type="ECO:0000313" key="4">
    <source>
        <dbReference type="Proteomes" id="UP000464524"/>
    </source>
</evidence>
<dbReference type="InterPro" id="IPR052350">
    <property type="entry name" value="Metallo-dep_Lactonases"/>
</dbReference>
<proteinExistence type="inferred from homology"/>
<protein>
    <recommendedName>
        <fullName evidence="2">Amidohydrolase-related domain-containing protein</fullName>
    </recommendedName>
</protein>
<dbReference type="GO" id="GO:0016787">
    <property type="term" value="F:hydrolase activity"/>
    <property type="evidence" value="ECO:0007669"/>
    <property type="project" value="InterPro"/>
</dbReference>
<dbReference type="OrthoDB" id="9787654at2"/>
<name>A0A857JF83_9ALTE</name>
<dbReference type="SUPFAM" id="SSF51556">
    <property type="entry name" value="Metallo-dependent hydrolases"/>
    <property type="match status" value="1"/>
</dbReference>
<evidence type="ECO:0000313" key="3">
    <source>
        <dbReference type="EMBL" id="QHJ09902.1"/>
    </source>
</evidence>